<proteinExistence type="predicted"/>
<dbReference type="Pfam" id="PF06294">
    <property type="entry name" value="CH_2"/>
    <property type="match status" value="1"/>
</dbReference>
<evidence type="ECO:0000256" key="1">
    <source>
        <dbReference type="SAM" id="Coils"/>
    </source>
</evidence>
<dbReference type="InterPro" id="IPR052111">
    <property type="entry name" value="Spermatogenesis_Ciliary_MAP"/>
</dbReference>
<dbReference type="InterPro" id="IPR036872">
    <property type="entry name" value="CH_dom_sf"/>
</dbReference>
<feature type="domain" description="CH-like" evidence="3">
    <location>
        <begin position="14"/>
        <end position="94"/>
    </location>
</feature>
<dbReference type="GO" id="GO:0051493">
    <property type="term" value="P:regulation of cytoskeleton organization"/>
    <property type="evidence" value="ECO:0007669"/>
    <property type="project" value="TreeGrafter"/>
</dbReference>
<dbReference type="AlphaFoldDB" id="A0A9W6XAK3"/>
<dbReference type="OrthoDB" id="193300at2759"/>
<dbReference type="Proteomes" id="UP001165121">
    <property type="component" value="Unassembled WGS sequence"/>
</dbReference>
<feature type="region of interest" description="Disordered" evidence="2">
    <location>
        <begin position="170"/>
        <end position="199"/>
    </location>
</feature>
<evidence type="ECO:0000313" key="5">
    <source>
        <dbReference type="Proteomes" id="UP001165121"/>
    </source>
</evidence>
<dbReference type="GO" id="GO:0005930">
    <property type="term" value="C:axoneme"/>
    <property type="evidence" value="ECO:0007669"/>
    <property type="project" value="TreeGrafter"/>
</dbReference>
<reference evidence="4" key="1">
    <citation type="submission" date="2023-04" db="EMBL/GenBank/DDBJ databases">
        <title>Phytophthora fragariaefolia NBRC 109709.</title>
        <authorList>
            <person name="Ichikawa N."/>
            <person name="Sato H."/>
            <person name="Tonouchi N."/>
        </authorList>
    </citation>
    <scope>NUCLEOTIDE SEQUENCE</scope>
    <source>
        <strain evidence="4">NBRC 109709</strain>
    </source>
</reference>
<accession>A0A9W6XAK3</accession>
<dbReference type="PANTHER" id="PTHR12509">
    <property type="entry name" value="SPERMATOGENESIS-ASSOCIATED 4-RELATED"/>
    <property type="match status" value="1"/>
</dbReference>
<organism evidence="4 5">
    <name type="scientific">Phytophthora fragariaefolia</name>
    <dbReference type="NCBI Taxonomy" id="1490495"/>
    <lineage>
        <taxon>Eukaryota</taxon>
        <taxon>Sar</taxon>
        <taxon>Stramenopiles</taxon>
        <taxon>Oomycota</taxon>
        <taxon>Peronosporomycetes</taxon>
        <taxon>Peronosporales</taxon>
        <taxon>Peronosporaceae</taxon>
        <taxon>Phytophthora</taxon>
    </lineage>
</organism>
<evidence type="ECO:0000259" key="3">
    <source>
        <dbReference type="Pfam" id="PF06294"/>
    </source>
</evidence>
<dbReference type="PANTHER" id="PTHR12509:SF9">
    <property type="entry name" value="SPERM FLAGELLAR PROTEIN 1 ISOFORM X1"/>
    <property type="match status" value="1"/>
</dbReference>
<dbReference type="Gene3D" id="1.10.418.10">
    <property type="entry name" value="Calponin-like domain"/>
    <property type="match status" value="1"/>
</dbReference>
<feature type="coiled-coil region" evidence="1">
    <location>
        <begin position="244"/>
        <end position="278"/>
    </location>
</feature>
<name>A0A9W6XAK3_9STRA</name>
<dbReference type="InterPro" id="IPR010441">
    <property type="entry name" value="CH_2"/>
</dbReference>
<comment type="caution">
    <text evidence="4">The sequence shown here is derived from an EMBL/GenBank/DDBJ whole genome shotgun (WGS) entry which is preliminary data.</text>
</comment>
<evidence type="ECO:0000256" key="2">
    <source>
        <dbReference type="SAM" id="MobiDB-lite"/>
    </source>
</evidence>
<keyword evidence="5" id="KW-1185">Reference proteome</keyword>
<sequence length="300" mass="33055">MMDLPLDDETLQRVYAWIDEIPLSRPKKSIARDFSDGILAAEVIAFYFPKFVQMHNYSAANSIKQKQYNWNTLNRKMVSKNRLFNSKTLISATIAPGKVLKKLHICLSKQEIDDLVQCQSGAIEHLLIANYREKRPLTSPVSQVPRLACDSTDDASSVISANTAVAGTLASGSPIGGSSRGGLQASPDKLSDSRSDPLVPMRDLSLQDANDMGIYMELAAAAAVHPMESAGKTYTPTNEASVKTEKVRQELAEKDSVIAELRETVQILEMKVQKLEQLVRLKDGKIQTLVAKLRSQKPQA</sequence>
<gene>
    <name evidence="4" type="ORF">Pfra01_000897400</name>
</gene>
<dbReference type="FunFam" id="1.10.418.10:FF:000059">
    <property type="entry name" value="RIKEN cDNA 6430531B16 gene"/>
    <property type="match status" value="1"/>
</dbReference>
<dbReference type="EMBL" id="BSXT01000829">
    <property type="protein sequence ID" value="GMF34690.1"/>
    <property type="molecule type" value="Genomic_DNA"/>
</dbReference>
<dbReference type="SUPFAM" id="SSF47576">
    <property type="entry name" value="Calponin-homology domain, CH-domain"/>
    <property type="match status" value="1"/>
</dbReference>
<keyword evidence="1" id="KW-0175">Coiled coil</keyword>
<dbReference type="GO" id="GO:0008017">
    <property type="term" value="F:microtubule binding"/>
    <property type="evidence" value="ECO:0007669"/>
    <property type="project" value="TreeGrafter"/>
</dbReference>
<evidence type="ECO:0000313" key="4">
    <source>
        <dbReference type="EMBL" id="GMF34690.1"/>
    </source>
</evidence>
<protein>
    <submittedName>
        <fullName evidence="4">Unnamed protein product</fullName>
    </submittedName>
</protein>